<dbReference type="AlphaFoldDB" id="A0A4P7MZI8"/>
<gene>
    <name evidence="8" type="ORF">PoMZ_00355</name>
</gene>
<evidence type="ECO:0000313" key="8">
    <source>
        <dbReference type="EMBL" id="QBZ55458.1"/>
    </source>
</evidence>
<proteinExistence type="inferred from homology"/>
<dbReference type="SUPFAM" id="SSF48264">
    <property type="entry name" value="Cytochrome P450"/>
    <property type="match status" value="1"/>
</dbReference>
<dbReference type="Gene3D" id="1.10.630.10">
    <property type="entry name" value="Cytochrome P450"/>
    <property type="match status" value="1"/>
</dbReference>
<dbReference type="InterPro" id="IPR050121">
    <property type="entry name" value="Cytochrome_P450_monoxygenase"/>
</dbReference>
<keyword evidence="7" id="KW-0560">Oxidoreductase</keyword>
<evidence type="ECO:0000256" key="3">
    <source>
        <dbReference type="ARBA" id="ARBA00022617"/>
    </source>
</evidence>
<dbReference type="InterPro" id="IPR001128">
    <property type="entry name" value="Cyt_P450"/>
</dbReference>
<organism evidence="8 9">
    <name type="scientific">Pyricularia oryzae</name>
    <name type="common">Rice blast fungus</name>
    <name type="synonym">Magnaporthe oryzae</name>
    <dbReference type="NCBI Taxonomy" id="318829"/>
    <lineage>
        <taxon>Eukaryota</taxon>
        <taxon>Fungi</taxon>
        <taxon>Dikarya</taxon>
        <taxon>Ascomycota</taxon>
        <taxon>Pezizomycotina</taxon>
        <taxon>Sordariomycetes</taxon>
        <taxon>Sordariomycetidae</taxon>
        <taxon>Magnaporthales</taxon>
        <taxon>Pyriculariaceae</taxon>
        <taxon>Pyricularia</taxon>
    </lineage>
</organism>
<evidence type="ECO:0000256" key="1">
    <source>
        <dbReference type="ARBA" id="ARBA00001971"/>
    </source>
</evidence>
<evidence type="ECO:0000313" key="9">
    <source>
        <dbReference type="Proteomes" id="UP000294847"/>
    </source>
</evidence>
<dbReference type="InterPro" id="IPR002401">
    <property type="entry name" value="Cyt_P450_E_grp-I"/>
</dbReference>
<feature type="binding site" description="axial binding residue" evidence="6">
    <location>
        <position position="485"/>
    </location>
    <ligand>
        <name>heme</name>
        <dbReference type="ChEBI" id="CHEBI:30413"/>
    </ligand>
    <ligandPart>
        <name>Fe</name>
        <dbReference type="ChEBI" id="CHEBI:18248"/>
    </ligandPart>
</feature>
<dbReference type="PRINTS" id="PR00463">
    <property type="entry name" value="EP450I"/>
</dbReference>
<dbReference type="CDD" id="cd11059">
    <property type="entry name" value="CYP_fungal"/>
    <property type="match status" value="1"/>
</dbReference>
<keyword evidence="3 6" id="KW-0349">Heme</keyword>
<keyword evidence="5 6" id="KW-0408">Iron</keyword>
<dbReference type="PROSITE" id="PS00086">
    <property type="entry name" value="CYTOCHROME_P450"/>
    <property type="match status" value="1"/>
</dbReference>
<name>A0A4P7MZI8_PYROR</name>
<evidence type="ECO:0000256" key="5">
    <source>
        <dbReference type="ARBA" id="ARBA00023004"/>
    </source>
</evidence>
<dbReference type="GO" id="GO:0016705">
    <property type="term" value="F:oxidoreductase activity, acting on paired donors, with incorporation or reduction of molecular oxygen"/>
    <property type="evidence" value="ECO:0007669"/>
    <property type="project" value="InterPro"/>
</dbReference>
<dbReference type="PANTHER" id="PTHR24305:SF166">
    <property type="entry name" value="CYTOCHROME P450 12A4, MITOCHONDRIAL-RELATED"/>
    <property type="match status" value="1"/>
</dbReference>
<dbReference type="GO" id="GO:0005506">
    <property type="term" value="F:iron ion binding"/>
    <property type="evidence" value="ECO:0007669"/>
    <property type="project" value="InterPro"/>
</dbReference>
<keyword evidence="4 6" id="KW-0479">Metal-binding</keyword>
<dbReference type="GO" id="GO:0004497">
    <property type="term" value="F:monooxygenase activity"/>
    <property type="evidence" value="ECO:0007669"/>
    <property type="project" value="UniProtKB-KW"/>
</dbReference>
<sequence length="539" mass="60375">MPFPVASSLLLSLVSIPVLVLTYHVIIYPAFISPLRKIPPAHWTVPFSPLWILIVRLQGRENRVLHLAHQKLGRFVRVGPNELSVNDAGAVRTIYQGGFEKTAWYSIFDNYGVPCMFSTVPAKEHSLRKRMISNVYSKSYIQSSQAAKAQAAAILHARLLPILEESAAKGREPHGIDIHSLFLAAAMDLITAYIFGLRHSTDFLRNRGYREHWLQLYKARANYPFWRQELPRFTEVMSRLGLNLYPSWVDECNRELGEWNKKLCTTVLASGVIGEETKPVDEPVVTKAMLAGLDKEAQANGDKSILYSTALQHHDLSVASELFDHILAGQETTGITLTYLVWELSRDQALQQKLQSELQTLDPGLKKQRDETGQWTATDAGSIPDLKALDSLELLHAVLMETLRLHAAIPGPQPRQAPHPSCRIGPYDVPGGTRVSALAHTLHREEAAFPEPDKWDHVRWLGGGEEARKLMNRHFWAFGSGGRMCIGSNFAMNEMKLIIAAIYSNYTTHIVDDAGIEQDDGYTAGPKSGRLWVRLEPLV</sequence>
<keyword evidence="7" id="KW-0503">Monooxygenase</keyword>
<dbReference type="Pfam" id="PF00067">
    <property type="entry name" value="p450"/>
    <property type="match status" value="1"/>
</dbReference>
<accession>A0A4P7MZI8</accession>
<dbReference type="GO" id="GO:0020037">
    <property type="term" value="F:heme binding"/>
    <property type="evidence" value="ECO:0007669"/>
    <property type="project" value="InterPro"/>
</dbReference>
<comment type="cofactor">
    <cofactor evidence="1 6">
        <name>heme</name>
        <dbReference type="ChEBI" id="CHEBI:30413"/>
    </cofactor>
</comment>
<dbReference type="EMBL" id="CP034205">
    <property type="protein sequence ID" value="QBZ55458.1"/>
    <property type="molecule type" value="Genomic_DNA"/>
</dbReference>
<evidence type="ECO:0000256" key="2">
    <source>
        <dbReference type="ARBA" id="ARBA00010617"/>
    </source>
</evidence>
<dbReference type="InterPro" id="IPR036396">
    <property type="entry name" value="Cyt_P450_sf"/>
</dbReference>
<dbReference type="Proteomes" id="UP000294847">
    <property type="component" value="Chromosome 2"/>
</dbReference>
<protein>
    <submittedName>
        <fullName evidence="8">Uncharacterized protein</fullName>
    </submittedName>
</protein>
<evidence type="ECO:0000256" key="7">
    <source>
        <dbReference type="RuleBase" id="RU000461"/>
    </source>
</evidence>
<reference evidence="8 9" key="1">
    <citation type="journal article" date="2019" name="Mol. Biol. Evol.">
        <title>Blast fungal genomes show frequent chromosomal changes, gene gains and losses, and effector gene turnover.</title>
        <authorList>
            <person name="Gomez Luciano L.B."/>
            <person name="Jason Tsai I."/>
            <person name="Chuma I."/>
            <person name="Tosa Y."/>
            <person name="Chen Y.H."/>
            <person name="Li J.Y."/>
            <person name="Li M.Y."/>
            <person name="Jade Lu M.Y."/>
            <person name="Nakayashiki H."/>
            <person name="Li W.H."/>
        </authorList>
    </citation>
    <scope>NUCLEOTIDE SEQUENCE [LARGE SCALE GENOMIC DNA]</scope>
    <source>
        <strain evidence="8">MZ5-1-6</strain>
    </source>
</reference>
<evidence type="ECO:0000256" key="6">
    <source>
        <dbReference type="PIRSR" id="PIRSR602401-1"/>
    </source>
</evidence>
<evidence type="ECO:0000256" key="4">
    <source>
        <dbReference type="ARBA" id="ARBA00022723"/>
    </source>
</evidence>
<dbReference type="PRINTS" id="PR00385">
    <property type="entry name" value="P450"/>
</dbReference>
<comment type="similarity">
    <text evidence="2 7">Belongs to the cytochrome P450 family.</text>
</comment>
<dbReference type="PANTHER" id="PTHR24305">
    <property type="entry name" value="CYTOCHROME P450"/>
    <property type="match status" value="1"/>
</dbReference>
<dbReference type="InterPro" id="IPR017972">
    <property type="entry name" value="Cyt_P450_CS"/>
</dbReference>